<feature type="transmembrane region" description="Helical" evidence="9">
    <location>
        <begin position="74"/>
        <end position="93"/>
    </location>
</feature>
<keyword evidence="2" id="KW-0813">Transport</keyword>
<dbReference type="PROSITE" id="PS50893">
    <property type="entry name" value="ABC_TRANSPORTER_2"/>
    <property type="match status" value="1"/>
</dbReference>
<dbReference type="GO" id="GO:0005524">
    <property type="term" value="F:ATP binding"/>
    <property type="evidence" value="ECO:0007669"/>
    <property type="project" value="UniProtKB-KW"/>
</dbReference>
<feature type="coiled-coil region" evidence="8">
    <location>
        <begin position="230"/>
        <end position="257"/>
    </location>
</feature>
<dbReference type="Gene3D" id="3.40.50.300">
    <property type="entry name" value="P-loop containing nucleotide triphosphate hydrolases"/>
    <property type="match status" value="1"/>
</dbReference>
<evidence type="ECO:0000256" key="3">
    <source>
        <dbReference type="ARBA" id="ARBA00022692"/>
    </source>
</evidence>
<dbReference type="GO" id="GO:0005886">
    <property type="term" value="C:plasma membrane"/>
    <property type="evidence" value="ECO:0007669"/>
    <property type="project" value="UniProtKB-SubCell"/>
</dbReference>
<dbReference type="PANTHER" id="PTHR24221:SF646">
    <property type="entry name" value="HAEMOLYSIN SECRETION ATP-BINDING PROTEIN"/>
    <property type="match status" value="1"/>
</dbReference>
<dbReference type="GO" id="GO:0140359">
    <property type="term" value="F:ABC-type transporter activity"/>
    <property type="evidence" value="ECO:0007669"/>
    <property type="project" value="InterPro"/>
</dbReference>
<dbReference type="EMBL" id="LJZR01000004">
    <property type="protein sequence ID" value="KPQ36810.1"/>
    <property type="molecule type" value="Genomic_DNA"/>
</dbReference>
<keyword evidence="6 9" id="KW-1133">Transmembrane helix</keyword>
<dbReference type="PROSITE" id="PS00211">
    <property type="entry name" value="ABC_TRANSPORTER_1"/>
    <property type="match status" value="1"/>
</dbReference>
<dbReference type="PANTHER" id="PTHR24221">
    <property type="entry name" value="ATP-BINDING CASSETTE SUB-FAMILY B"/>
    <property type="match status" value="1"/>
</dbReference>
<keyword evidence="4" id="KW-0547">Nucleotide-binding</keyword>
<feature type="transmembrane region" description="Helical" evidence="9">
    <location>
        <begin position="14"/>
        <end position="35"/>
    </location>
</feature>
<organism evidence="12 13">
    <name type="scientific">Phormidesmis priestleyi Ana</name>
    <dbReference type="NCBI Taxonomy" id="1666911"/>
    <lineage>
        <taxon>Bacteria</taxon>
        <taxon>Bacillati</taxon>
        <taxon>Cyanobacteriota</taxon>
        <taxon>Cyanophyceae</taxon>
        <taxon>Leptolyngbyales</taxon>
        <taxon>Leptolyngbyaceae</taxon>
        <taxon>Phormidesmis</taxon>
    </lineage>
</organism>
<accession>A0A0N8KNK7</accession>
<dbReference type="InterPro" id="IPR003593">
    <property type="entry name" value="AAA+_ATPase"/>
</dbReference>
<evidence type="ECO:0000259" key="11">
    <source>
        <dbReference type="PROSITE" id="PS50929"/>
    </source>
</evidence>
<protein>
    <submittedName>
        <fullName evidence="12">ATP-binding cassette, subfamily B, bacterial</fullName>
    </submittedName>
</protein>
<dbReference type="STRING" id="1666911.HLUCCA11_04790"/>
<dbReference type="PATRIC" id="fig|1666911.3.peg.2969"/>
<feature type="domain" description="ABC transmembrane type-1" evidence="11">
    <location>
        <begin position="19"/>
        <end position="324"/>
    </location>
</feature>
<dbReference type="GO" id="GO:0016887">
    <property type="term" value="F:ATP hydrolysis activity"/>
    <property type="evidence" value="ECO:0007669"/>
    <property type="project" value="InterPro"/>
</dbReference>
<dbReference type="Pfam" id="PF00005">
    <property type="entry name" value="ABC_tran"/>
    <property type="match status" value="1"/>
</dbReference>
<comment type="caution">
    <text evidence="12">The sequence shown here is derived from an EMBL/GenBank/DDBJ whole genome shotgun (WGS) entry which is preliminary data.</text>
</comment>
<evidence type="ECO:0000256" key="6">
    <source>
        <dbReference type="ARBA" id="ARBA00022989"/>
    </source>
</evidence>
<dbReference type="InterPro" id="IPR011527">
    <property type="entry name" value="ABC1_TM_dom"/>
</dbReference>
<comment type="subcellular location">
    <subcellularLocation>
        <location evidence="1">Cell membrane</location>
        <topology evidence="1">Multi-pass membrane protein</topology>
    </subcellularLocation>
</comment>
<sequence length="602" mass="67483">MTKFLNILGYYRHYWRITLFSAAMMSLFEVIDLFVPYATGQILNLLSQQSVDAKLQQGIDAIANTLDQPANQQFSLAVLVILIGLVTVGRAPIQPWLGGWFSWDTALRARRENAEVALKKILTLPIEFYDENNPGRISARVAKGLSNYTWTYPTITAQLIPKTVRVIGIFIVIGLIDWRVAMIVLVSVVGILAYSLFGLKDLSAREERLDKYMENTDSRNSEIISNIKTVKAFGNEVTELKRQTQRLERELKVIDYRIHKGYTVLSTYQRTIVQSCMFVVLISTLWLAVNDKISIGHFITILTVASMAYAEVDPICELAETFARRYAPMARFQEFTALPPGQDAGALLPNGPTYQFTGKVHFHDLTFGYSPDSPVLKNIELLIEPYQTVALVGRSGSGKSTLIKLLLRYFEPNSGGVLIDGKDIRQLDVTGYRKRLAIVHQEVDIFNGTLMENLLYGNPKASFEEIQQACQIAQAHDFIQQLPKGYFTTVGERGVRLSGGQRQRIGIARALIVNPDVLVFDEATSSLDYESERAIQVAMRSLFGTRTLIIIAHRLSTVRDADKIVVLNQGSISQIGSHDELLEKGGLYQRLHALQESGELLN</sequence>
<dbReference type="Gene3D" id="1.20.1560.10">
    <property type="entry name" value="ABC transporter type 1, transmembrane domain"/>
    <property type="match status" value="1"/>
</dbReference>
<evidence type="ECO:0000256" key="9">
    <source>
        <dbReference type="SAM" id="Phobius"/>
    </source>
</evidence>
<evidence type="ECO:0000256" key="2">
    <source>
        <dbReference type="ARBA" id="ARBA00022448"/>
    </source>
</evidence>
<gene>
    <name evidence="12" type="ORF">HLUCCA11_04790</name>
</gene>
<dbReference type="InterPro" id="IPR003439">
    <property type="entry name" value="ABC_transporter-like_ATP-bd"/>
</dbReference>
<dbReference type="Proteomes" id="UP000050465">
    <property type="component" value="Unassembled WGS sequence"/>
</dbReference>
<evidence type="ECO:0000313" key="13">
    <source>
        <dbReference type="Proteomes" id="UP000050465"/>
    </source>
</evidence>
<proteinExistence type="predicted"/>
<keyword evidence="8" id="KW-0175">Coiled coil</keyword>
<evidence type="ECO:0000259" key="10">
    <source>
        <dbReference type="PROSITE" id="PS50893"/>
    </source>
</evidence>
<dbReference type="SMART" id="SM00382">
    <property type="entry name" value="AAA"/>
    <property type="match status" value="1"/>
</dbReference>
<evidence type="ECO:0000313" key="12">
    <source>
        <dbReference type="EMBL" id="KPQ36810.1"/>
    </source>
</evidence>
<dbReference type="AlphaFoldDB" id="A0A0N8KNK7"/>
<dbReference type="PROSITE" id="PS50929">
    <property type="entry name" value="ABC_TM1F"/>
    <property type="match status" value="1"/>
</dbReference>
<feature type="transmembrane region" description="Helical" evidence="9">
    <location>
        <begin position="271"/>
        <end position="289"/>
    </location>
</feature>
<feature type="domain" description="ABC transporter" evidence="10">
    <location>
        <begin position="360"/>
        <end position="594"/>
    </location>
</feature>
<dbReference type="InterPro" id="IPR039421">
    <property type="entry name" value="Type_1_exporter"/>
</dbReference>
<dbReference type="InterPro" id="IPR027417">
    <property type="entry name" value="P-loop_NTPase"/>
</dbReference>
<feature type="transmembrane region" description="Helical" evidence="9">
    <location>
        <begin position="166"/>
        <end position="199"/>
    </location>
</feature>
<name>A0A0N8KNK7_9CYAN</name>
<evidence type="ECO:0000256" key="8">
    <source>
        <dbReference type="SAM" id="Coils"/>
    </source>
</evidence>
<dbReference type="InterPro" id="IPR017871">
    <property type="entry name" value="ABC_transporter-like_CS"/>
</dbReference>
<dbReference type="SUPFAM" id="SSF52540">
    <property type="entry name" value="P-loop containing nucleoside triphosphate hydrolases"/>
    <property type="match status" value="1"/>
</dbReference>
<keyword evidence="7 9" id="KW-0472">Membrane</keyword>
<evidence type="ECO:0000256" key="1">
    <source>
        <dbReference type="ARBA" id="ARBA00004651"/>
    </source>
</evidence>
<keyword evidence="5 12" id="KW-0067">ATP-binding</keyword>
<evidence type="ECO:0000256" key="5">
    <source>
        <dbReference type="ARBA" id="ARBA00022840"/>
    </source>
</evidence>
<dbReference type="InterPro" id="IPR036640">
    <property type="entry name" value="ABC1_TM_sf"/>
</dbReference>
<keyword evidence="3 9" id="KW-0812">Transmembrane</keyword>
<evidence type="ECO:0000256" key="4">
    <source>
        <dbReference type="ARBA" id="ARBA00022741"/>
    </source>
</evidence>
<dbReference type="GO" id="GO:0034040">
    <property type="term" value="F:ATPase-coupled lipid transmembrane transporter activity"/>
    <property type="evidence" value="ECO:0007669"/>
    <property type="project" value="TreeGrafter"/>
</dbReference>
<dbReference type="FunFam" id="3.40.50.300:FF:000287">
    <property type="entry name" value="Multidrug ABC transporter ATP-binding protein"/>
    <property type="match status" value="1"/>
</dbReference>
<reference evidence="12 13" key="1">
    <citation type="submission" date="2015-09" db="EMBL/GenBank/DDBJ databases">
        <title>Identification and resolution of microdiversity through metagenomic sequencing of parallel consortia.</title>
        <authorList>
            <person name="Nelson W.C."/>
            <person name="Romine M.F."/>
            <person name="Lindemann S.R."/>
        </authorList>
    </citation>
    <scope>NUCLEOTIDE SEQUENCE [LARGE SCALE GENOMIC DNA]</scope>
    <source>
        <strain evidence="12">Ana</strain>
    </source>
</reference>
<dbReference type="Pfam" id="PF00664">
    <property type="entry name" value="ABC_membrane"/>
    <property type="match status" value="1"/>
</dbReference>
<dbReference type="SUPFAM" id="SSF90123">
    <property type="entry name" value="ABC transporter transmembrane region"/>
    <property type="match status" value="1"/>
</dbReference>
<evidence type="ECO:0000256" key="7">
    <source>
        <dbReference type="ARBA" id="ARBA00023136"/>
    </source>
</evidence>